<dbReference type="Proteomes" id="UP001600064">
    <property type="component" value="Unassembled WGS sequence"/>
</dbReference>
<proteinExistence type="predicted"/>
<comment type="caution">
    <text evidence="2">The sequence shown here is derived from an EMBL/GenBank/DDBJ whole genome shotgun (WGS) entry which is preliminary data.</text>
</comment>
<evidence type="ECO:0000313" key="3">
    <source>
        <dbReference type="Proteomes" id="UP001600064"/>
    </source>
</evidence>
<sequence>MNNLLELASRVLGRLDDRQASYSGLWWRLWTPKMAPGDRYQDGFFHTHSLIDLDDDESVSDLPLTDIRRLLANPTFLSIYSKLPYILLKPVQRPYTFMDTDQRRLREQCVADCTLEAYRAGKAFYPRWVIESIEAQIDAAEKRIARRKKAPGSTRTRRTRRLRLRHTLLWRCKAPNSMFVAIPSLDGVTTHVRCIAPGANLDEWEAFIAGRPEYEFRSLQELVQPDPLLEQITWKDVQFLPDSWIPSIAYQPIHIVGKTTVDSFFSSGFESLASGVPILDLEEMRQSFEDIKRRVGSSDEWQAFVGLLDLNEGHGGEVLSHVNKVVFFYSGGLCETVARFHQNRAMALLAVAACLRELVQALGGQPSKQLPIFMPASDSWLRTAWNEDEKELLREIGVTLVDSTGRLYLLVDENTLVVSYRYWNPVKQVVADLAKPAAIICRTISEKDEDLEWVDEAVQLSSGQTMVKIPKIRSRHVEGNSMQVDPDSPRVRKMVQDYDRFDIPELPREPEEEEEPMSLYVRKPGASTEVAYL</sequence>
<evidence type="ECO:0000313" key="2">
    <source>
        <dbReference type="EMBL" id="KAL2270680.1"/>
    </source>
</evidence>
<name>A0ABR4DJY1_9PEZI</name>
<keyword evidence="3" id="KW-1185">Reference proteome</keyword>
<protein>
    <submittedName>
        <fullName evidence="2">Uncharacterized protein</fullName>
    </submittedName>
</protein>
<dbReference type="PANTHER" id="PTHR42080:SF3">
    <property type="entry name" value="SRR1-LIKE DOMAIN-CONTAINING PROTEIN"/>
    <property type="match status" value="1"/>
</dbReference>
<dbReference type="EMBL" id="JAZGUE010000001">
    <property type="protein sequence ID" value="KAL2270680.1"/>
    <property type="molecule type" value="Genomic_DNA"/>
</dbReference>
<dbReference type="GeneID" id="98126306"/>
<dbReference type="PANTHER" id="PTHR42080">
    <property type="entry name" value="SRR1 DOMAIN-CONTAINING PROTEIN"/>
    <property type="match status" value="1"/>
</dbReference>
<evidence type="ECO:0000256" key="1">
    <source>
        <dbReference type="SAM" id="MobiDB-lite"/>
    </source>
</evidence>
<reference evidence="2 3" key="1">
    <citation type="journal article" date="2024" name="Commun. Biol.">
        <title>Comparative genomic analysis of thermophilic fungi reveals convergent evolutionary adaptations and gene losses.</title>
        <authorList>
            <person name="Steindorff A.S."/>
            <person name="Aguilar-Pontes M.V."/>
            <person name="Robinson A.J."/>
            <person name="Andreopoulos B."/>
            <person name="LaButti K."/>
            <person name="Kuo A."/>
            <person name="Mondo S."/>
            <person name="Riley R."/>
            <person name="Otillar R."/>
            <person name="Haridas S."/>
            <person name="Lipzen A."/>
            <person name="Grimwood J."/>
            <person name="Schmutz J."/>
            <person name="Clum A."/>
            <person name="Reid I.D."/>
            <person name="Moisan M.C."/>
            <person name="Butler G."/>
            <person name="Nguyen T.T.M."/>
            <person name="Dewar K."/>
            <person name="Conant G."/>
            <person name="Drula E."/>
            <person name="Henrissat B."/>
            <person name="Hansel C."/>
            <person name="Singer S."/>
            <person name="Hutchinson M.I."/>
            <person name="de Vries R.P."/>
            <person name="Natvig D.O."/>
            <person name="Powell A.J."/>
            <person name="Tsang A."/>
            <person name="Grigoriev I.V."/>
        </authorList>
    </citation>
    <scope>NUCLEOTIDE SEQUENCE [LARGE SCALE GENOMIC DNA]</scope>
    <source>
        <strain evidence="2 3">ATCC 22073</strain>
    </source>
</reference>
<accession>A0ABR4DJY1</accession>
<gene>
    <name evidence="2" type="ORF">VTJ83DRAFT_51</name>
</gene>
<dbReference type="RefSeq" id="XP_070869404.1">
    <property type="nucleotide sequence ID" value="XM_071011662.1"/>
</dbReference>
<organism evidence="2 3">
    <name type="scientific">Remersonia thermophila</name>
    <dbReference type="NCBI Taxonomy" id="72144"/>
    <lineage>
        <taxon>Eukaryota</taxon>
        <taxon>Fungi</taxon>
        <taxon>Dikarya</taxon>
        <taxon>Ascomycota</taxon>
        <taxon>Pezizomycotina</taxon>
        <taxon>Sordariomycetes</taxon>
        <taxon>Sordariomycetidae</taxon>
        <taxon>Sordariales</taxon>
        <taxon>Sordariales incertae sedis</taxon>
        <taxon>Remersonia</taxon>
    </lineage>
</organism>
<feature type="region of interest" description="Disordered" evidence="1">
    <location>
        <begin position="503"/>
        <end position="533"/>
    </location>
</feature>